<dbReference type="OMA" id="SWDEAPK"/>
<evidence type="ECO:0000256" key="1">
    <source>
        <dbReference type="SAM" id="MobiDB-lite"/>
    </source>
</evidence>
<feature type="signal peptide" evidence="2">
    <location>
        <begin position="1"/>
        <end position="16"/>
    </location>
</feature>
<dbReference type="AlphaFoldDB" id="A0A0G0ACP0"/>
<feature type="compositionally biased region" description="Polar residues" evidence="1">
    <location>
        <begin position="209"/>
        <end position="220"/>
    </location>
</feature>
<feature type="region of interest" description="Disordered" evidence="1">
    <location>
        <begin position="183"/>
        <end position="229"/>
    </location>
</feature>
<name>A0A0G0ACP0_TRIHA</name>
<dbReference type="Gene3D" id="3.90.180.10">
    <property type="entry name" value="Medium-chain alcohol dehydrogenases, catalytic domain"/>
    <property type="match status" value="1"/>
</dbReference>
<dbReference type="OrthoDB" id="3641682at2759"/>
<accession>A0A0G0ACP0</accession>
<evidence type="ECO:0000313" key="4">
    <source>
        <dbReference type="Proteomes" id="UP000034112"/>
    </source>
</evidence>
<evidence type="ECO:0000256" key="2">
    <source>
        <dbReference type="SAM" id="SignalP"/>
    </source>
</evidence>
<proteinExistence type="predicted"/>
<feature type="chain" id="PRO_5002530895" description="Cyanovirin-N domain-containing protein" evidence="2">
    <location>
        <begin position="17"/>
        <end position="388"/>
    </location>
</feature>
<keyword evidence="2" id="KW-0732">Signal</keyword>
<evidence type="ECO:0000313" key="3">
    <source>
        <dbReference type="EMBL" id="KKP02844.1"/>
    </source>
</evidence>
<evidence type="ECO:0008006" key="5">
    <source>
        <dbReference type="Google" id="ProtNLM"/>
    </source>
</evidence>
<reference evidence="4" key="1">
    <citation type="journal article" date="2015" name="Genome Announc.">
        <title>Draft whole-genome sequence of the biocontrol agent Trichoderma harzianum T6776.</title>
        <authorList>
            <person name="Baroncelli R."/>
            <person name="Piaggeschi G."/>
            <person name="Fiorini L."/>
            <person name="Bertolini E."/>
            <person name="Zapparata A."/>
            <person name="Pe M.E."/>
            <person name="Sarrocco S."/>
            <person name="Vannacci G."/>
        </authorList>
    </citation>
    <scope>NUCLEOTIDE SEQUENCE [LARGE SCALE GENOMIC DNA]</scope>
    <source>
        <strain evidence="4">T6776</strain>
    </source>
</reference>
<organism evidence="3 4">
    <name type="scientific">Trichoderma harzianum</name>
    <name type="common">Hypocrea lixii</name>
    <dbReference type="NCBI Taxonomy" id="5544"/>
    <lineage>
        <taxon>Eukaryota</taxon>
        <taxon>Fungi</taxon>
        <taxon>Dikarya</taxon>
        <taxon>Ascomycota</taxon>
        <taxon>Pezizomycotina</taxon>
        <taxon>Sordariomycetes</taxon>
        <taxon>Hypocreomycetidae</taxon>
        <taxon>Hypocreales</taxon>
        <taxon>Hypocreaceae</taxon>
        <taxon>Trichoderma</taxon>
    </lineage>
</organism>
<feature type="compositionally biased region" description="Polar residues" evidence="1">
    <location>
        <begin position="183"/>
        <end position="197"/>
    </location>
</feature>
<comment type="caution">
    <text evidence="3">The sequence shown here is derived from an EMBL/GenBank/DDBJ whole genome shotgun (WGS) entry which is preliminary data.</text>
</comment>
<sequence length="388" mass="41265">MQLFSITTLLVGIAVAAPSPRDVHSDTPVRIRIGVDRAASQAALTVFARDQDMIVGKSCSTSLNTGNFAQFPIISQLDDNGSGTGNITIGHNVYKIHSDTDASGGISCSRLFGEAILLTECDATIPATVQLSPVATEDLSICVTDHFFSAVLENDALQPALDPPTESSSIDFNSTDFNSTDLNSTDFDSTDLNSTDFDSTELDTELSKRQTPSPCTQWSPFTEKDGDGSPTQSMQFIQLSFSVAGALTGWASVGFAVEQSRSTGNTYTCTGQRNERVCKLEASIHPEIKALSDGKGRHRIGDVDRDSQALIFAETSAAELLVEEIEIDVRAVDFSNNELGGVCAGIVSRVGSVVAQLKEGDIVCGLAFPDHASTVVLTLAAYYLGEIE</sequence>
<dbReference type="EMBL" id="JOKZ01000134">
    <property type="protein sequence ID" value="KKP02844.1"/>
    <property type="molecule type" value="Genomic_DNA"/>
</dbReference>
<gene>
    <name evidence="3" type="ORF">THAR02_05074</name>
</gene>
<dbReference type="Proteomes" id="UP000034112">
    <property type="component" value="Unassembled WGS sequence"/>
</dbReference>
<protein>
    <recommendedName>
        <fullName evidence="5">Cyanovirin-N domain-containing protein</fullName>
    </recommendedName>
</protein>